<dbReference type="EMBL" id="JARKIB010000171">
    <property type="protein sequence ID" value="KAJ7728659.1"/>
    <property type="molecule type" value="Genomic_DNA"/>
</dbReference>
<evidence type="ECO:0000313" key="3">
    <source>
        <dbReference type="Proteomes" id="UP001215598"/>
    </source>
</evidence>
<name>A0AAD7HVN4_9AGAR</name>
<reference evidence="2" key="1">
    <citation type="submission" date="2023-03" db="EMBL/GenBank/DDBJ databases">
        <title>Massive genome expansion in bonnet fungi (Mycena s.s.) driven by repeated elements and novel gene families across ecological guilds.</title>
        <authorList>
            <consortium name="Lawrence Berkeley National Laboratory"/>
            <person name="Harder C.B."/>
            <person name="Miyauchi S."/>
            <person name="Viragh M."/>
            <person name="Kuo A."/>
            <person name="Thoen E."/>
            <person name="Andreopoulos B."/>
            <person name="Lu D."/>
            <person name="Skrede I."/>
            <person name="Drula E."/>
            <person name="Henrissat B."/>
            <person name="Morin E."/>
            <person name="Kohler A."/>
            <person name="Barry K."/>
            <person name="LaButti K."/>
            <person name="Morin E."/>
            <person name="Salamov A."/>
            <person name="Lipzen A."/>
            <person name="Mereny Z."/>
            <person name="Hegedus B."/>
            <person name="Baldrian P."/>
            <person name="Stursova M."/>
            <person name="Weitz H."/>
            <person name="Taylor A."/>
            <person name="Grigoriev I.V."/>
            <person name="Nagy L.G."/>
            <person name="Martin F."/>
            <person name="Kauserud H."/>
        </authorList>
    </citation>
    <scope>NUCLEOTIDE SEQUENCE</scope>
    <source>
        <strain evidence="2">CBHHK182m</strain>
    </source>
</reference>
<evidence type="ECO:0000256" key="1">
    <source>
        <dbReference type="SAM" id="MobiDB-lite"/>
    </source>
</evidence>
<sequence length="103" mass="11267">MDAFTTIFTTIVYLSSSPAQQPTSAAAEDLPQIDTVDYDRSTGSSGSSVIAPSWYDPAIQAHFTSSHFTTSVYHHNHRHAYPRQFRKPSGSRPALNTPAPDSI</sequence>
<dbReference type="Proteomes" id="UP001215598">
    <property type="component" value="Unassembled WGS sequence"/>
</dbReference>
<proteinExistence type="predicted"/>
<accession>A0AAD7HVN4</accession>
<feature type="region of interest" description="Disordered" evidence="1">
    <location>
        <begin position="18"/>
        <end position="44"/>
    </location>
</feature>
<comment type="caution">
    <text evidence="2">The sequence shown here is derived from an EMBL/GenBank/DDBJ whole genome shotgun (WGS) entry which is preliminary data.</text>
</comment>
<protein>
    <submittedName>
        <fullName evidence="2">Uncharacterized protein</fullName>
    </submittedName>
</protein>
<feature type="region of interest" description="Disordered" evidence="1">
    <location>
        <begin position="82"/>
        <end position="103"/>
    </location>
</feature>
<feature type="compositionally biased region" description="Low complexity" evidence="1">
    <location>
        <begin position="18"/>
        <end position="27"/>
    </location>
</feature>
<organism evidence="2 3">
    <name type="scientific">Mycena metata</name>
    <dbReference type="NCBI Taxonomy" id="1033252"/>
    <lineage>
        <taxon>Eukaryota</taxon>
        <taxon>Fungi</taxon>
        <taxon>Dikarya</taxon>
        <taxon>Basidiomycota</taxon>
        <taxon>Agaricomycotina</taxon>
        <taxon>Agaricomycetes</taxon>
        <taxon>Agaricomycetidae</taxon>
        <taxon>Agaricales</taxon>
        <taxon>Marasmiineae</taxon>
        <taxon>Mycenaceae</taxon>
        <taxon>Mycena</taxon>
    </lineage>
</organism>
<evidence type="ECO:0000313" key="2">
    <source>
        <dbReference type="EMBL" id="KAJ7728659.1"/>
    </source>
</evidence>
<keyword evidence="3" id="KW-1185">Reference proteome</keyword>
<gene>
    <name evidence="2" type="ORF">B0H16DRAFT_1894074</name>
</gene>
<dbReference type="AlphaFoldDB" id="A0AAD7HVN4"/>